<protein>
    <submittedName>
        <fullName evidence="1">Uncharacterized protein</fullName>
    </submittedName>
</protein>
<name>A0A0V1DLL6_9BILA</name>
<evidence type="ECO:0000313" key="2">
    <source>
        <dbReference type="Proteomes" id="UP000055024"/>
    </source>
</evidence>
<reference evidence="1 2" key="1">
    <citation type="submission" date="2015-01" db="EMBL/GenBank/DDBJ databases">
        <title>Evolution of Trichinella species and genotypes.</title>
        <authorList>
            <person name="Korhonen P.K."/>
            <person name="Edoardo P."/>
            <person name="Giuseppe L.R."/>
            <person name="Gasser R.B."/>
        </authorList>
    </citation>
    <scope>NUCLEOTIDE SEQUENCE [LARGE SCALE GENOMIC DNA]</scope>
    <source>
        <strain evidence="1">ISS1029</strain>
    </source>
</reference>
<sequence length="43" mass="4870">LVSSDSQNGCAFFKSFKKSFFAAFPGLLPGHQQTENLRIFQKF</sequence>
<feature type="non-terminal residue" evidence="1">
    <location>
        <position position="43"/>
    </location>
</feature>
<gene>
    <name evidence="1" type="ORF">T11_969</name>
</gene>
<keyword evidence="2" id="KW-1185">Reference proteome</keyword>
<evidence type="ECO:0000313" key="1">
    <source>
        <dbReference type="EMBL" id="KRY62034.1"/>
    </source>
</evidence>
<proteinExistence type="predicted"/>
<organism evidence="1 2">
    <name type="scientific">Trichinella zimbabwensis</name>
    <dbReference type="NCBI Taxonomy" id="268475"/>
    <lineage>
        <taxon>Eukaryota</taxon>
        <taxon>Metazoa</taxon>
        <taxon>Ecdysozoa</taxon>
        <taxon>Nematoda</taxon>
        <taxon>Enoplea</taxon>
        <taxon>Dorylaimia</taxon>
        <taxon>Trichinellida</taxon>
        <taxon>Trichinellidae</taxon>
        <taxon>Trichinella</taxon>
    </lineage>
</organism>
<dbReference type="EMBL" id="JYDP01010192">
    <property type="protein sequence ID" value="KRY62034.1"/>
    <property type="molecule type" value="Genomic_DNA"/>
</dbReference>
<comment type="caution">
    <text evidence="1">The sequence shown here is derived from an EMBL/GenBank/DDBJ whole genome shotgun (WGS) entry which is preliminary data.</text>
</comment>
<dbReference type="AlphaFoldDB" id="A0A0V1DLL6"/>
<accession>A0A0V1DLL6</accession>
<feature type="non-terminal residue" evidence="1">
    <location>
        <position position="1"/>
    </location>
</feature>
<dbReference type="Proteomes" id="UP000055024">
    <property type="component" value="Unassembled WGS sequence"/>
</dbReference>